<organism evidence="1 2">
    <name type="scientific">Methylobacterium hispanicum</name>
    <dbReference type="NCBI Taxonomy" id="270350"/>
    <lineage>
        <taxon>Bacteria</taxon>
        <taxon>Pseudomonadati</taxon>
        <taxon>Pseudomonadota</taxon>
        <taxon>Alphaproteobacteria</taxon>
        <taxon>Hyphomicrobiales</taxon>
        <taxon>Methylobacteriaceae</taxon>
        <taxon>Methylobacterium</taxon>
    </lineage>
</organism>
<accession>A0AAV4ZMB5</accession>
<sequence>MLSVLVSQCPAPEQEAVDRDPGLLTLAFALVRSLRRRLA</sequence>
<reference evidence="1" key="2">
    <citation type="submission" date="2021-08" db="EMBL/GenBank/DDBJ databases">
        <authorList>
            <person name="Tani A."/>
            <person name="Ola A."/>
            <person name="Ogura Y."/>
            <person name="Katsura K."/>
            <person name="Hayashi T."/>
        </authorList>
    </citation>
    <scope>NUCLEOTIDE SEQUENCE</scope>
    <source>
        <strain evidence="1">DSM 16372</strain>
    </source>
</reference>
<dbReference type="AlphaFoldDB" id="A0AAV4ZMB5"/>
<evidence type="ECO:0000313" key="1">
    <source>
        <dbReference type="EMBL" id="GJD89054.1"/>
    </source>
</evidence>
<reference evidence="1" key="1">
    <citation type="journal article" date="2016" name="Front. Microbiol.">
        <title>Genome Sequence of the Piezophilic, Mesophilic Sulfate-Reducing Bacterium Desulfovibrio indicus J2T.</title>
        <authorList>
            <person name="Cao J."/>
            <person name="Maignien L."/>
            <person name="Shao Z."/>
            <person name="Alain K."/>
            <person name="Jebbar M."/>
        </authorList>
    </citation>
    <scope>NUCLEOTIDE SEQUENCE</scope>
    <source>
        <strain evidence="1">DSM 16372</strain>
    </source>
</reference>
<name>A0AAV4ZMB5_9HYPH</name>
<comment type="caution">
    <text evidence="1">The sequence shown here is derived from an EMBL/GenBank/DDBJ whole genome shotgun (WGS) entry which is preliminary data.</text>
</comment>
<proteinExistence type="predicted"/>
<gene>
    <name evidence="1" type="ORF">BHAOGJBA_2579</name>
</gene>
<protein>
    <submittedName>
        <fullName evidence="1">Uncharacterized protein</fullName>
    </submittedName>
</protein>
<dbReference type="Proteomes" id="UP001055247">
    <property type="component" value="Unassembled WGS sequence"/>
</dbReference>
<keyword evidence="2" id="KW-1185">Reference proteome</keyword>
<evidence type="ECO:0000313" key="2">
    <source>
        <dbReference type="Proteomes" id="UP001055247"/>
    </source>
</evidence>
<dbReference type="EMBL" id="BPQO01000009">
    <property type="protein sequence ID" value="GJD89054.1"/>
    <property type="molecule type" value="Genomic_DNA"/>
</dbReference>